<protein>
    <submittedName>
        <fullName evidence="14">Probable glutamate receptor</fullName>
    </submittedName>
</protein>
<dbReference type="InterPro" id="IPR019594">
    <property type="entry name" value="Glu/Gly-bd"/>
</dbReference>
<dbReference type="Proteomes" id="UP000694920">
    <property type="component" value="Unplaced"/>
</dbReference>
<dbReference type="KEGG" id="ccin:107273561"/>
<dbReference type="GeneID" id="107273561"/>
<evidence type="ECO:0000256" key="2">
    <source>
        <dbReference type="ARBA" id="ARBA00022448"/>
    </source>
</evidence>
<evidence type="ECO:0000256" key="1">
    <source>
        <dbReference type="ARBA" id="ARBA00004651"/>
    </source>
</evidence>
<evidence type="ECO:0000259" key="12">
    <source>
        <dbReference type="Pfam" id="PF10613"/>
    </source>
</evidence>
<keyword evidence="6" id="KW-0406">Ion transport</keyword>
<keyword evidence="5" id="KW-1133">Transmembrane helix</keyword>
<gene>
    <name evidence="14" type="primary">LOC107273561</name>
</gene>
<dbReference type="OrthoDB" id="8182981at2759"/>
<dbReference type="GO" id="GO:0015276">
    <property type="term" value="F:ligand-gated monoatomic ion channel activity"/>
    <property type="evidence" value="ECO:0007669"/>
    <property type="project" value="InterPro"/>
</dbReference>
<evidence type="ECO:0000313" key="13">
    <source>
        <dbReference type="Proteomes" id="UP000694920"/>
    </source>
</evidence>
<evidence type="ECO:0000256" key="6">
    <source>
        <dbReference type="ARBA" id="ARBA00023065"/>
    </source>
</evidence>
<accession>A0A3L9LUS8</accession>
<keyword evidence="9" id="KW-0325">Glycoprotein</keyword>
<dbReference type="AlphaFoldDB" id="A0A3L9LUS8"/>
<evidence type="ECO:0000313" key="14">
    <source>
        <dbReference type="RefSeq" id="XP_015607389.1"/>
    </source>
</evidence>
<dbReference type="PANTHER" id="PTHR42643:SF24">
    <property type="entry name" value="IONOTROPIC RECEPTOR 60A"/>
    <property type="match status" value="1"/>
</dbReference>
<dbReference type="PANTHER" id="PTHR42643">
    <property type="entry name" value="IONOTROPIC RECEPTOR 20A-RELATED"/>
    <property type="match status" value="1"/>
</dbReference>
<evidence type="ECO:0000256" key="10">
    <source>
        <dbReference type="ARBA" id="ARBA00023286"/>
    </source>
</evidence>
<evidence type="ECO:0000256" key="4">
    <source>
        <dbReference type="ARBA" id="ARBA00022692"/>
    </source>
</evidence>
<proteinExistence type="predicted"/>
<dbReference type="Pfam" id="PF10613">
    <property type="entry name" value="Lig_chan-Glu_bd"/>
    <property type="match status" value="1"/>
</dbReference>
<keyword evidence="2" id="KW-0813">Transport</keyword>
<reference evidence="14" key="1">
    <citation type="submission" date="2025-08" db="UniProtKB">
        <authorList>
            <consortium name="RefSeq"/>
        </authorList>
    </citation>
    <scope>IDENTIFICATION</scope>
</reference>
<keyword evidence="7" id="KW-0472">Membrane</keyword>
<dbReference type="InterPro" id="IPR052192">
    <property type="entry name" value="Insect_Ionotropic_Sensory_Rcpt"/>
</dbReference>
<sequence>MKFEWILLLAFDMVSTGKNDISITDNTKPWISVENYKTILKLSFPLSVCCNVYLGDMSRGVDAIFKQFVHNYPYQYLVRKKIIDCQGYFLVSSSTESLIRPLQKIPSTISTSELLIVVDIELAEIDLLFNVSIYKNANVNLIARNGIWHLSENYLEKRHFLRVEKHEDLIYGRGLADFKGRELQVAAFYMPPLCYLNRTINKTVNQIEGEFYLADNEHERDGVEMKMFMLMADRLNFTWTIRKPTLSYRYGRQINDTAWNGGMIGQMVRKEIDMAFTGIWLKQDHYLFTNLTESWYQLFITFLVPRPRRFSSFWGITRPFTPLVWTMIVLSLLFMTIYMLTRANVKPKTPKRFRHFALTVTELIGRLTGVWVPRNTTEVRIPMHLWQLSSLLLVSAYSCSLAARLTSSEYEGRIDNLQQFIEANLTWGRQGPVPIFKEYFDLSNRYAAELPKRFEHENDSESRHKKILNGNYAVVGRIVGALFFPEDNVTNEDLKGYRVMKETVGQFYASFAVQPWLLHPINTIMLRIKEGGLNIFHLEDVVRRRAGLSLREVLVERDKNDGVPRVLSITPLGAGFSFLLVGLLVSCVTFYLEIRSVRNGRSTRAVLHDIEKKRISVNNCRTVKVRVIGIKRVTYKDA</sequence>
<dbReference type="GO" id="GO:0005886">
    <property type="term" value="C:plasma membrane"/>
    <property type="evidence" value="ECO:0007669"/>
    <property type="project" value="UniProtKB-SubCell"/>
</dbReference>
<evidence type="ECO:0000256" key="8">
    <source>
        <dbReference type="ARBA" id="ARBA00023170"/>
    </source>
</evidence>
<evidence type="ECO:0000256" key="5">
    <source>
        <dbReference type="ARBA" id="ARBA00022989"/>
    </source>
</evidence>
<dbReference type="Gene3D" id="1.10.287.70">
    <property type="match status" value="1"/>
</dbReference>
<keyword evidence="3" id="KW-1003">Cell membrane</keyword>
<feature type="domain" description="Ionotropic glutamate receptor L-glutamate and glycine-binding" evidence="12">
    <location>
        <begin position="216"/>
        <end position="307"/>
    </location>
</feature>
<keyword evidence="4" id="KW-0812">Transmembrane</keyword>
<dbReference type="Gene3D" id="3.40.190.10">
    <property type="entry name" value="Periplasmic binding protein-like II"/>
    <property type="match status" value="1"/>
</dbReference>
<evidence type="ECO:0000256" key="3">
    <source>
        <dbReference type="ARBA" id="ARBA00022475"/>
    </source>
</evidence>
<keyword evidence="11" id="KW-0407">Ion channel</keyword>
<evidence type="ECO:0000256" key="9">
    <source>
        <dbReference type="ARBA" id="ARBA00023180"/>
    </source>
</evidence>
<keyword evidence="13" id="KW-1185">Reference proteome</keyword>
<evidence type="ECO:0000256" key="11">
    <source>
        <dbReference type="ARBA" id="ARBA00023303"/>
    </source>
</evidence>
<comment type="subcellular location">
    <subcellularLocation>
        <location evidence="1">Cell membrane</location>
        <topology evidence="1">Multi-pass membrane protein</topology>
    </subcellularLocation>
</comment>
<dbReference type="RefSeq" id="XP_015607389.1">
    <property type="nucleotide sequence ID" value="XM_015751903.2"/>
</dbReference>
<evidence type="ECO:0000256" key="7">
    <source>
        <dbReference type="ARBA" id="ARBA00023136"/>
    </source>
</evidence>
<dbReference type="SUPFAM" id="SSF53850">
    <property type="entry name" value="Periplasmic binding protein-like II"/>
    <property type="match status" value="1"/>
</dbReference>
<keyword evidence="10" id="KW-1071">Ligand-gated ion channel</keyword>
<organism evidence="13 14">
    <name type="scientific">Cephus cinctus</name>
    <name type="common">Wheat stem sawfly</name>
    <dbReference type="NCBI Taxonomy" id="211228"/>
    <lineage>
        <taxon>Eukaryota</taxon>
        <taxon>Metazoa</taxon>
        <taxon>Ecdysozoa</taxon>
        <taxon>Arthropoda</taxon>
        <taxon>Hexapoda</taxon>
        <taxon>Insecta</taxon>
        <taxon>Pterygota</taxon>
        <taxon>Neoptera</taxon>
        <taxon>Endopterygota</taxon>
        <taxon>Hymenoptera</taxon>
        <taxon>Cephoidea</taxon>
        <taxon>Cephidae</taxon>
        <taxon>Cephus</taxon>
    </lineage>
</organism>
<name>A0A3L9LUS8_CEPCN</name>
<keyword evidence="8 14" id="KW-0675">Receptor</keyword>